<dbReference type="NCBIfam" id="TIGR00237">
    <property type="entry name" value="xseA"/>
    <property type="match status" value="1"/>
</dbReference>
<comment type="subcellular location">
    <subcellularLocation>
        <location evidence="5 6">Cytoplasm</location>
    </subcellularLocation>
</comment>
<comment type="subunit">
    <text evidence="5">Heterooligomer composed of large and small subunits.</text>
</comment>
<dbReference type="CDD" id="cd04489">
    <property type="entry name" value="ExoVII_LU_OBF"/>
    <property type="match status" value="1"/>
</dbReference>
<keyword evidence="4 5" id="KW-0269">Exonuclease</keyword>
<keyword evidence="10" id="KW-1185">Reference proteome</keyword>
<dbReference type="GO" id="GO:0006308">
    <property type="term" value="P:DNA catabolic process"/>
    <property type="evidence" value="ECO:0007669"/>
    <property type="project" value="UniProtKB-UniRule"/>
</dbReference>
<dbReference type="GO" id="GO:0009318">
    <property type="term" value="C:exodeoxyribonuclease VII complex"/>
    <property type="evidence" value="ECO:0007669"/>
    <property type="project" value="UniProtKB-UniRule"/>
</dbReference>
<dbReference type="HAMAP" id="MF_00378">
    <property type="entry name" value="Exonuc_7_L"/>
    <property type="match status" value="1"/>
</dbReference>
<keyword evidence="1 5" id="KW-0963">Cytoplasm</keyword>
<gene>
    <name evidence="5" type="primary">xseA</name>
    <name evidence="9" type="ORF">CJD38_02615</name>
</gene>
<proteinExistence type="inferred from homology"/>
<evidence type="ECO:0000256" key="4">
    <source>
        <dbReference type="ARBA" id="ARBA00022839"/>
    </source>
</evidence>
<dbReference type="AlphaFoldDB" id="A0A2T5MKB2"/>
<evidence type="ECO:0000256" key="1">
    <source>
        <dbReference type="ARBA" id="ARBA00022490"/>
    </source>
</evidence>
<reference evidence="9 10" key="1">
    <citation type="submission" date="2018-04" db="EMBL/GenBank/DDBJ databases">
        <title>Novel species isolated from glacier.</title>
        <authorList>
            <person name="Liu Q."/>
            <person name="Xin Y.-H."/>
        </authorList>
    </citation>
    <scope>NUCLEOTIDE SEQUENCE [LARGE SCALE GENOMIC DNA]</scope>
    <source>
        <strain evidence="9 10">GT1R17</strain>
    </source>
</reference>
<dbReference type="Pfam" id="PF13742">
    <property type="entry name" value="tRNA_anti_2"/>
    <property type="match status" value="1"/>
</dbReference>
<protein>
    <recommendedName>
        <fullName evidence="5">Exodeoxyribonuclease 7 large subunit</fullName>
        <ecNumber evidence="5">3.1.11.6</ecNumber>
    </recommendedName>
    <alternativeName>
        <fullName evidence="5">Exodeoxyribonuclease VII large subunit</fullName>
        <shortName evidence="5">Exonuclease VII large subunit</shortName>
    </alternativeName>
</protein>
<keyword evidence="3 5" id="KW-0378">Hydrolase</keyword>
<comment type="similarity">
    <text evidence="5 6">Belongs to the XseA family.</text>
</comment>
<dbReference type="InterPro" id="IPR003753">
    <property type="entry name" value="Exonuc_VII_L"/>
</dbReference>
<feature type="domain" description="Exonuclease VII large subunit C-terminal" evidence="7">
    <location>
        <begin position="129"/>
        <end position="445"/>
    </location>
</feature>
<dbReference type="Proteomes" id="UP000244248">
    <property type="component" value="Unassembled WGS sequence"/>
</dbReference>
<feature type="domain" description="OB-fold nucleic acid binding" evidence="8">
    <location>
        <begin position="13"/>
        <end position="106"/>
    </location>
</feature>
<evidence type="ECO:0000313" key="10">
    <source>
        <dbReference type="Proteomes" id="UP000244248"/>
    </source>
</evidence>
<evidence type="ECO:0000259" key="8">
    <source>
        <dbReference type="Pfam" id="PF13742"/>
    </source>
</evidence>
<evidence type="ECO:0000256" key="2">
    <source>
        <dbReference type="ARBA" id="ARBA00022722"/>
    </source>
</evidence>
<dbReference type="InterPro" id="IPR020579">
    <property type="entry name" value="Exonuc_VII_lsu_C"/>
</dbReference>
<dbReference type="PANTHER" id="PTHR30008:SF0">
    <property type="entry name" value="EXODEOXYRIBONUCLEASE 7 LARGE SUBUNIT"/>
    <property type="match status" value="1"/>
</dbReference>
<sequence length="453" mass="49765">MALPESNPRRTIYQVSELTEILRALVEDALPRTWVQGEISNFSRPASGHWYFTLKDARSQIRCAMFKGANFNVRPQPRDGDSVLIRGQVSVYPARGELQFICEHMEPAGEGALLRAFEQLKARLSAEGLFDDKRKKAVPRVPRGVGVITSATGAALQDILAALSRRFPLTRVYLYPVPVQGVEAAPAIVRALAELPQRAPKADVIILARGGGSLEDLWAFNEEAVARAIRACTLPVVSGVGHEIDFTIADFAADLRAPTPTAAAELVSPDIRDWMRSVDDLDASLTEAITETLRNSDAQLLQFQARLALLHPGRRLQDAGQRLKELQSRLVQAQRNDGQRAHARFQYLHSRLLAAQPASAIRLTRERTESLQARLASALQMRLQKQNSALNAAESLLRSLSPLAVLDRGYAIARNAAGEVITDASALKPGEILDVRLARGRVDAEVKRTHSPE</sequence>
<dbReference type="GO" id="GO:0008855">
    <property type="term" value="F:exodeoxyribonuclease VII activity"/>
    <property type="evidence" value="ECO:0007669"/>
    <property type="project" value="UniProtKB-UniRule"/>
</dbReference>
<name>A0A2T5MKB2_9GAMM</name>
<evidence type="ECO:0000313" key="9">
    <source>
        <dbReference type="EMBL" id="PTU33023.1"/>
    </source>
</evidence>
<accession>A0A2T5MKB2</accession>
<dbReference type="EMBL" id="QANS01000001">
    <property type="protein sequence ID" value="PTU33023.1"/>
    <property type="molecule type" value="Genomic_DNA"/>
</dbReference>
<organism evidence="9 10">
    <name type="scientific">Stenotrophobium rhamnosiphilum</name>
    <dbReference type="NCBI Taxonomy" id="2029166"/>
    <lineage>
        <taxon>Bacteria</taxon>
        <taxon>Pseudomonadati</taxon>
        <taxon>Pseudomonadota</taxon>
        <taxon>Gammaproteobacteria</taxon>
        <taxon>Nevskiales</taxon>
        <taxon>Nevskiaceae</taxon>
        <taxon>Stenotrophobium</taxon>
    </lineage>
</organism>
<evidence type="ECO:0000259" key="7">
    <source>
        <dbReference type="Pfam" id="PF02601"/>
    </source>
</evidence>
<comment type="function">
    <text evidence="5">Bidirectionally degrades single-stranded DNA into large acid-insoluble oligonucleotides, which are then degraded further into small acid-soluble oligonucleotides.</text>
</comment>
<comment type="catalytic activity">
    <reaction evidence="5 6">
        <text>Exonucleolytic cleavage in either 5'- to 3'- or 3'- to 5'-direction to yield nucleoside 5'-phosphates.</text>
        <dbReference type="EC" id="3.1.11.6"/>
    </reaction>
</comment>
<dbReference type="PANTHER" id="PTHR30008">
    <property type="entry name" value="EXODEOXYRIBONUCLEASE 7 LARGE SUBUNIT"/>
    <property type="match status" value="1"/>
</dbReference>
<evidence type="ECO:0000256" key="3">
    <source>
        <dbReference type="ARBA" id="ARBA00022801"/>
    </source>
</evidence>
<dbReference type="Pfam" id="PF02601">
    <property type="entry name" value="Exonuc_VII_L"/>
    <property type="match status" value="1"/>
</dbReference>
<dbReference type="InterPro" id="IPR025824">
    <property type="entry name" value="OB-fold_nuc-bd_dom"/>
</dbReference>
<dbReference type="EC" id="3.1.11.6" evidence="5"/>
<dbReference type="GO" id="GO:0003676">
    <property type="term" value="F:nucleic acid binding"/>
    <property type="evidence" value="ECO:0007669"/>
    <property type="project" value="InterPro"/>
</dbReference>
<comment type="caution">
    <text evidence="9">The sequence shown here is derived from an EMBL/GenBank/DDBJ whole genome shotgun (WGS) entry which is preliminary data.</text>
</comment>
<evidence type="ECO:0000256" key="6">
    <source>
        <dbReference type="RuleBase" id="RU004355"/>
    </source>
</evidence>
<dbReference type="OrthoDB" id="9802795at2"/>
<keyword evidence="2 5" id="KW-0540">Nuclease</keyword>
<dbReference type="GO" id="GO:0005737">
    <property type="term" value="C:cytoplasm"/>
    <property type="evidence" value="ECO:0007669"/>
    <property type="project" value="UniProtKB-SubCell"/>
</dbReference>
<evidence type="ECO:0000256" key="5">
    <source>
        <dbReference type="HAMAP-Rule" id="MF_00378"/>
    </source>
</evidence>